<organism evidence="4">
    <name type="scientific">Gongylonema pulchrum</name>
    <dbReference type="NCBI Taxonomy" id="637853"/>
    <lineage>
        <taxon>Eukaryota</taxon>
        <taxon>Metazoa</taxon>
        <taxon>Ecdysozoa</taxon>
        <taxon>Nematoda</taxon>
        <taxon>Chromadorea</taxon>
        <taxon>Rhabditida</taxon>
        <taxon>Spirurina</taxon>
        <taxon>Spiruromorpha</taxon>
        <taxon>Spiruroidea</taxon>
        <taxon>Gongylonematidae</taxon>
        <taxon>Gongylonema</taxon>
    </lineage>
</organism>
<dbReference type="WBParaSite" id="GPUH_0000890401-mRNA-1">
    <property type="protein sequence ID" value="GPUH_0000890401-mRNA-1"/>
    <property type="gene ID" value="GPUH_0000890401"/>
</dbReference>
<feature type="domain" description="VWFD" evidence="1">
    <location>
        <begin position="23"/>
        <end position="156"/>
    </location>
</feature>
<reference evidence="2 3" key="2">
    <citation type="submission" date="2018-11" db="EMBL/GenBank/DDBJ databases">
        <authorList>
            <consortium name="Pathogen Informatics"/>
        </authorList>
    </citation>
    <scope>NUCLEOTIDE SEQUENCE [LARGE SCALE GENOMIC DNA]</scope>
</reference>
<dbReference type="EMBL" id="UYRT01027214">
    <property type="protein sequence ID" value="VDK66071.1"/>
    <property type="molecule type" value="Genomic_DNA"/>
</dbReference>
<dbReference type="InterPro" id="IPR000742">
    <property type="entry name" value="EGF"/>
</dbReference>
<reference evidence="4" key="1">
    <citation type="submission" date="2016-06" db="UniProtKB">
        <authorList>
            <consortium name="WormBaseParasite"/>
        </authorList>
    </citation>
    <scope>IDENTIFICATION</scope>
</reference>
<dbReference type="AlphaFoldDB" id="A0A183DJK3"/>
<evidence type="ECO:0000313" key="4">
    <source>
        <dbReference type="WBParaSite" id="GPUH_0000890401-mRNA-1"/>
    </source>
</evidence>
<evidence type="ECO:0000259" key="1">
    <source>
        <dbReference type="PROSITE" id="PS51233"/>
    </source>
</evidence>
<dbReference type="PROSITE" id="PS51233">
    <property type="entry name" value="VWFD"/>
    <property type="match status" value="1"/>
</dbReference>
<sequence length="156" mass="17849">MINCVCPNGYTGDPFKGCTVKSMIAGMAGDPHCRTFDEQRFDYMGTCPYYYVVPCGTSFPKPFGSFWLKAKNQLSFPNAHVSTVSEFEVHLQDQTYHVDRMYNLYMNGIHVTMPHHFPDRKNSKVRFSSTATQNRSDCLSGSSMQYRIWHCKACIT</sequence>
<name>A0A183DJK3_9BILA</name>
<dbReference type="Proteomes" id="UP000271098">
    <property type="component" value="Unassembled WGS sequence"/>
</dbReference>
<dbReference type="PROSITE" id="PS01186">
    <property type="entry name" value="EGF_2"/>
    <property type="match status" value="1"/>
</dbReference>
<accession>A0A183DJK3</accession>
<protein>
    <submittedName>
        <fullName evidence="4">VWFD domain-containing protein</fullName>
    </submittedName>
</protein>
<keyword evidence="3" id="KW-1185">Reference proteome</keyword>
<dbReference type="InterPro" id="IPR001846">
    <property type="entry name" value="VWF_type-D"/>
</dbReference>
<evidence type="ECO:0000313" key="3">
    <source>
        <dbReference type="Proteomes" id="UP000271098"/>
    </source>
</evidence>
<dbReference type="Pfam" id="PF00094">
    <property type="entry name" value="VWD"/>
    <property type="match status" value="1"/>
</dbReference>
<gene>
    <name evidence="2" type="ORF">GPUH_LOCUS8893</name>
</gene>
<proteinExistence type="predicted"/>
<evidence type="ECO:0000313" key="2">
    <source>
        <dbReference type="EMBL" id="VDK66071.1"/>
    </source>
</evidence>
<dbReference type="OrthoDB" id="5850393at2759"/>